<gene>
    <name evidence="2" type="ORF">H7F51_17205</name>
</gene>
<dbReference type="Proteomes" id="UP000566813">
    <property type="component" value="Unassembled WGS sequence"/>
</dbReference>
<name>A0A7X1KN27_9SPHN</name>
<organism evidence="2 3">
    <name type="scientific">Novosphingobium flavum</name>
    <dbReference type="NCBI Taxonomy" id="1778672"/>
    <lineage>
        <taxon>Bacteria</taxon>
        <taxon>Pseudomonadati</taxon>
        <taxon>Pseudomonadota</taxon>
        <taxon>Alphaproteobacteria</taxon>
        <taxon>Sphingomonadales</taxon>
        <taxon>Sphingomonadaceae</taxon>
        <taxon>Novosphingobium</taxon>
    </lineage>
</organism>
<feature type="compositionally biased region" description="Gly residues" evidence="1">
    <location>
        <begin position="391"/>
        <end position="406"/>
    </location>
</feature>
<feature type="region of interest" description="Disordered" evidence="1">
    <location>
        <begin position="362"/>
        <end position="406"/>
    </location>
</feature>
<dbReference type="AlphaFoldDB" id="A0A7X1KN27"/>
<reference evidence="2 3" key="1">
    <citation type="submission" date="2020-08" db="EMBL/GenBank/DDBJ databases">
        <title>The genome sequence of type strain Novosphingobium flavum NBRC 111647.</title>
        <authorList>
            <person name="Liu Y."/>
        </authorList>
    </citation>
    <scope>NUCLEOTIDE SEQUENCE [LARGE SCALE GENOMIC DNA]</scope>
    <source>
        <strain evidence="2 3">NBRC 111647</strain>
    </source>
</reference>
<sequence length="406" mass="43432">MAVGAAAAIAIPIIAQQPPTTGPIARYDMRASTVSGMAAMGGGRPNPMAMMMGGRGDNVQHELYLRLGSSQAASGPPQAQHFMPPGAQLGNSVQLVTPREEPAPDEFRGQRPKGRMLIYWGCGEHAPAGQPVIIDFSKLAAGQVPPGLWSSTIIRDWGPTLQNSRSFGRWPADDGKFVKRESALPGPHRIAGNYTPEISFTLARDFMRPLSVRTAAQPSGAMLVSWAGVPDATGYLAFLFGGKRAPRGNEMGDMVMWTSSASRQFGGGLTDWLTPGQVAGLVRDRTVLAPSATSCTVPAEVRRDAADFRMGTLTAYGPMEDFAYPPRPANPKATWNIQWTARIRHRSTTSWMDIPGMENMGNMDMGAMDRDSEERGPQQQQQQQPCRPKRGLGGLLGGALGGGSGC</sequence>
<comment type="caution">
    <text evidence="2">The sequence shown here is derived from an EMBL/GenBank/DDBJ whole genome shotgun (WGS) entry which is preliminary data.</text>
</comment>
<proteinExistence type="predicted"/>
<evidence type="ECO:0000313" key="3">
    <source>
        <dbReference type="Proteomes" id="UP000566813"/>
    </source>
</evidence>
<accession>A0A7X1KN27</accession>
<dbReference type="EMBL" id="JACLAW010000016">
    <property type="protein sequence ID" value="MBC2667259.1"/>
    <property type="molecule type" value="Genomic_DNA"/>
</dbReference>
<feature type="compositionally biased region" description="Basic and acidic residues" evidence="1">
    <location>
        <begin position="367"/>
        <end position="376"/>
    </location>
</feature>
<protein>
    <submittedName>
        <fullName evidence="2">Uncharacterized protein</fullName>
    </submittedName>
</protein>
<evidence type="ECO:0000313" key="2">
    <source>
        <dbReference type="EMBL" id="MBC2667259.1"/>
    </source>
</evidence>
<keyword evidence="3" id="KW-1185">Reference proteome</keyword>
<evidence type="ECO:0000256" key="1">
    <source>
        <dbReference type="SAM" id="MobiDB-lite"/>
    </source>
</evidence>